<protein>
    <submittedName>
        <fullName evidence="3">Uncharacterized protein</fullName>
    </submittedName>
</protein>
<evidence type="ECO:0000256" key="1">
    <source>
        <dbReference type="ARBA" id="ARBA00023157"/>
    </source>
</evidence>
<reference evidence="3 4" key="1">
    <citation type="journal article" date="2017" name="G3 (Bethesda)">
        <title>The Physical Genome Mapping of Anopheles albimanus Corrected Scaffold Misassemblies and Identified Interarm Rearrangements in Genus Anopheles.</title>
        <authorList>
            <person name="Artemov G.N."/>
            <person name="Peery A.N."/>
            <person name="Jiang X."/>
            <person name="Tu Z."/>
            <person name="Stegniy V.N."/>
            <person name="Sharakhova M.V."/>
            <person name="Sharakhov I.V."/>
        </authorList>
    </citation>
    <scope>NUCLEOTIDE SEQUENCE [LARGE SCALE GENOMIC DNA]</scope>
    <source>
        <strain evidence="3 4">ALBI9_A</strain>
    </source>
</reference>
<dbReference type="PROSITE" id="PS50068">
    <property type="entry name" value="LDLRA_2"/>
    <property type="match status" value="1"/>
</dbReference>
<keyword evidence="1 2" id="KW-1015">Disulfide bond</keyword>
<dbReference type="EnsemblMetazoa" id="AALB002735-RA">
    <property type="protein sequence ID" value="AALB002735-PA"/>
    <property type="gene ID" value="AALB002735"/>
</dbReference>
<dbReference type="STRING" id="7167.A0A182F8B1"/>
<dbReference type="InterPro" id="IPR036055">
    <property type="entry name" value="LDL_receptor-like_sf"/>
</dbReference>
<feature type="disulfide bond" evidence="2">
    <location>
        <begin position="61"/>
        <end position="73"/>
    </location>
</feature>
<sequence length="102" mass="11495">MMDNSCGLLRLFSNRHARIGPYMSGSFTHSNRFIQIGYRAEEGTRQCDRVPIVTVNLTLQCGERQFRCGNGQCIHISFVCDGEDDCGDASEEKPDVCKCLWV</sequence>
<dbReference type="InterPro" id="IPR002172">
    <property type="entry name" value="LDrepeatLR_classA_rpt"/>
</dbReference>
<evidence type="ECO:0000256" key="2">
    <source>
        <dbReference type="PROSITE-ProRule" id="PRU00124"/>
    </source>
</evidence>
<dbReference type="VEuPathDB" id="VectorBase:AALB20_029025"/>
<feature type="disulfide bond" evidence="2">
    <location>
        <begin position="68"/>
        <end position="86"/>
    </location>
</feature>
<accession>A0A182F8B1</accession>
<keyword evidence="4" id="KW-1185">Reference proteome</keyword>
<dbReference type="SMART" id="SM00192">
    <property type="entry name" value="LDLa"/>
    <property type="match status" value="1"/>
</dbReference>
<evidence type="ECO:0000313" key="3">
    <source>
        <dbReference type="EnsemblMetazoa" id="AALB002735-PA"/>
    </source>
</evidence>
<comment type="caution">
    <text evidence="2">Lacks conserved residue(s) required for the propagation of feature annotation.</text>
</comment>
<dbReference type="CDD" id="cd00112">
    <property type="entry name" value="LDLa"/>
    <property type="match status" value="1"/>
</dbReference>
<organism evidence="3 4">
    <name type="scientific">Anopheles albimanus</name>
    <name type="common">New world malaria mosquito</name>
    <dbReference type="NCBI Taxonomy" id="7167"/>
    <lineage>
        <taxon>Eukaryota</taxon>
        <taxon>Metazoa</taxon>
        <taxon>Ecdysozoa</taxon>
        <taxon>Arthropoda</taxon>
        <taxon>Hexapoda</taxon>
        <taxon>Insecta</taxon>
        <taxon>Pterygota</taxon>
        <taxon>Neoptera</taxon>
        <taxon>Endopterygota</taxon>
        <taxon>Diptera</taxon>
        <taxon>Nematocera</taxon>
        <taxon>Culicoidea</taxon>
        <taxon>Culicidae</taxon>
        <taxon>Anophelinae</taxon>
        <taxon>Anopheles</taxon>
    </lineage>
</organism>
<dbReference type="PROSITE" id="PS01209">
    <property type="entry name" value="LDLRA_1"/>
    <property type="match status" value="1"/>
</dbReference>
<evidence type="ECO:0000313" key="4">
    <source>
        <dbReference type="Proteomes" id="UP000069272"/>
    </source>
</evidence>
<dbReference type="Proteomes" id="UP000069272">
    <property type="component" value="Chromosome 2R"/>
</dbReference>
<dbReference type="SUPFAM" id="SSF57424">
    <property type="entry name" value="LDL receptor-like module"/>
    <property type="match status" value="1"/>
</dbReference>
<proteinExistence type="predicted"/>
<dbReference type="Pfam" id="PF00057">
    <property type="entry name" value="Ldl_recept_a"/>
    <property type="match status" value="1"/>
</dbReference>
<dbReference type="VEuPathDB" id="VectorBase:AALB002735"/>
<name>A0A182F8B1_ANOAL</name>
<reference evidence="3" key="2">
    <citation type="submission" date="2022-08" db="UniProtKB">
        <authorList>
            <consortium name="EnsemblMetazoa"/>
        </authorList>
    </citation>
    <scope>IDENTIFICATION</scope>
    <source>
        <strain evidence="3">STECLA/ALBI9_A</strain>
    </source>
</reference>
<dbReference type="Gene3D" id="4.10.400.10">
    <property type="entry name" value="Low-density Lipoprotein Receptor"/>
    <property type="match status" value="1"/>
</dbReference>
<dbReference type="InterPro" id="IPR023415">
    <property type="entry name" value="LDLR_class-A_CS"/>
</dbReference>
<dbReference type="AlphaFoldDB" id="A0A182F8B1"/>